<dbReference type="EMBL" id="AMQN01032724">
    <property type="status" value="NOT_ANNOTATED_CDS"/>
    <property type="molecule type" value="Genomic_DNA"/>
</dbReference>
<keyword evidence="3" id="KW-0325">Glycoprotein</keyword>
<reference evidence="6" key="1">
    <citation type="submission" date="2012-12" db="EMBL/GenBank/DDBJ databases">
        <authorList>
            <person name="Hellsten U."/>
            <person name="Grimwood J."/>
            <person name="Chapman J.A."/>
            <person name="Shapiro H."/>
            <person name="Aerts A."/>
            <person name="Otillar R.P."/>
            <person name="Terry A.Y."/>
            <person name="Boore J.L."/>
            <person name="Simakov O."/>
            <person name="Marletaz F."/>
            <person name="Cho S.-J."/>
            <person name="Edsinger-Gonzales E."/>
            <person name="Havlak P."/>
            <person name="Kuo D.-H."/>
            <person name="Larsson T."/>
            <person name="Lv J."/>
            <person name="Arendt D."/>
            <person name="Savage R."/>
            <person name="Osoegawa K."/>
            <person name="de Jong P."/>
            <person name="Lindberg D.R."/>
            <person name="Seaver E.C."/>
            <person name="Weisblat D.A."/>
            <person name="Putnam N.H."/>
            <person name="Grigoriev I.V."/>
            <person name="Rokhsar D.S."/>
        </authorList>
    </citation>
    <scope>NUCLEOTIDE SEQUENCE</scope>
    <source>
        <strain evidence="6">I ESC-2004</strain>
    </source>
</reference>
<dbReference type="InterPro" id="IPR047115">
    <property type="entry name" value="ARSB"/>
</dbReference>
<dbReference type="OrthoDB" id="6146873at2759"/>
<dbReference type="InterPro" id="IPR017850">
    <property type="entry name" value="Alkaline_phosphatase_core_sf"/>
</dbReference>
<evidence type="ECO:0000313" key="5">
    <source>
        <dbReference type="EnsemblMetazoa" id="CapteP194056"/>
    </source>
</evidence>
<sequence length="261" mass="29813">MALTPCGRSEATTRPICILNEPRKLSANTTKRRCRNALYGGGGFHYLFQPLFLYLPYQNVHDPLEVPEKYTKPYQGTIKDPKRLLKAGMWYDVSSGRGSWSSCEIIKVRRTVGKYHINILYSQGAASKRKELLHNIDPFESHRGSSMFPDIFDTRVRAGIRSGDWKLMTGKLGEAANIATTTTFGPGEEIEYYNPMKNIWLFNIREDPLETTELSDRYPDITRALLRKLQSYNTTAVPVWFPPEDPKACPHLHGGAWVPWM</sequence>
<dbReference type="SUPFAM" id="SSF53649">
    <property type="entry name" value="Alkaline phosphatase-like"/>
    <property type="match status" value="1"/>
</dbReference>
<dbReference type="PANTHER" id="PTHR10342:SF274">
    <property type="entry name" value="ARYLSULFATASE B"/>
    <property type="match status" value="1"/>
</dbReference>
<evidence type="ECO:0000256" key="3">
    <source>
        <dbReference type="ARBA" id="ARBA00023180"/>
    </source>
</evidence>
<dbReference type="STRING" id="283909.R7T735"/>
<dbReference type="GO" id="GO:0008484">
    <property type="term" value="F:sulfuric ester hydrolase activity"/>
    <property type="evidence" value="ECO:0007669"/>
    <property type="project" value="InterPro"/>
</dbReference>
<dbReference type="AlphaFoldDB" id="R7T735"/>
<dbReference type="Gene3D" id="3.30.1120.10">
    <property type="match status" value="1"/>
</dbReference>
<keyword evidence="1" id="KW-0479">Metal-binding</keyword>
<name>R7T735_CAPTE</name>
<evidence type="ECO:0000256" key="2">
    <source>
        <dbReference type="ARBA" id="ARBA00022837"/>
    </source>
</evidence>
<dbReference type="EnsemblMetazoa" id="CapteT194056">
    <property type="protein sequence ID" value="CapteP194056"/>
    <property type="gene ID" value="CapteG194056"/>
</dbReference>
<dbReference type="PANTHER" id="PTHR10342">
    <property type="entry name" value="ARYLSULFATASE"/>
    <property type="match status" value="1"/>
</dbReference>
<dbReference type="OMA" id="PRKCNEL"/>
<reference evidence="4 6" key="2">
    <citation type="journal article" date="2013" name="Nature">
        <title>Insights into bilaterian evolution from three spiralian genomes.</title>
        <authorList>
            <person name="Simakov O."/>
            <person name="Marletaz F."/>
            <person name="Cho S.J."/>
            <person name="Edsinger-Gonzales E."/>
            <person name="Havlak P."/>
            <person name="Hellsten U."/>
            <person name="Kuo D.H."/>
            <person name="Larsson T."/>
            <person name="Lv J."/>
            <person name="Arendt D."/>
            <person name="Savage R."/>
            <person name="Osoegawa K."/>
            <person name="de Jong P."/>
            <person name="Grimwood J."/>
            <person name="Chapman J.A."/>
            <person name="Shapiro H."/>
            <person name="Aerts A."/>
            <person name="Otillar R.P."/>
            <person name="Terry A.Y."/>
            <person name="Boore J.L."/>
            <person name="Grigoriev I.V."/>
            <person name="Lindberg D.R."/>
            <person name="Seaver E.C."/>
            <person name="Weisblat D.A."/>
            <person name="Putnam N.H."/>
            <person name="Rokhsar D.S."/>
        </authorList>
    </citation>
    <scope>NUCLEOTIDE SEQUENCE</scope>
    <source>
        <strain evidence="4 6">I ESC-2004</strain>
    </source>
</reference>
<organism evidence="4">
    <name type="scientific">Capitella teleta</name>
    <name type="common">Polychaete worm</name>
    <dbReference type="NCBI Taxonomy" id="283909"/>
    <lineage>
        <taxon>Eukaryota</taxon>
        <taxon>Metazoa</taxon>
        <taxon>Spiralia</taxon>
        <taxon>Lophotrochozoa</taxon>
        <taxon>Annelida</taxon>
        <taxon>Polychaeta</taxon>
        <taxon>Sedentaria</taxon>
        <taxon>Scolecida</taxon>
        <taxon>Capitellidae</taxon>
        <taxon>Capitella</taxon>
    </lineage>
</organism>
<accession>R7T735</accession>
<keyword evidence="2" id="KW-0106">Calcium</keyword>
<dbReference type="Gene3D" id="3.40.720.10">
    <property type="entry name" value="Alkaline Phosphatase, subunit A"/>
    <property type="match status" value="1"/>
</dbReference>
<dbReference type="EMBL" id="KB311391">
    <property type="protein sequence ID" value="ELT89385.1"/>
    <property type="molecule type" value="Genomic_DNA"/>
</dbReference>
<proteinExistence type="predicted"/>
<evidence type="ECO:0000313" key="6">
    <source>
        <dbReference type="Proteomes" id="UP000014760"/>
    </source>
</evidence>
<reference evidence="5" key="3">
    <citation type="submission" date="2015-06" db="UniProtKB">
        <authorList>
            <consortium name="EnsemblMetazoa"/>
        </authorList>
    </citation>
    <scope>IDENTIFICATION</scope>
</reference>
<evidence type="ECO:0008006" key="7">
    <source>
        <dbReference type="Google" id="ProtNLM"/>
    </source>
</evidence>
<evidence type="ECO:0000313" key="4">
    <source>
        <dbReference type="EMBL" id="ELT89385.1"/>
    </source>
</evidence>
<dbReference type="Proteomes" id="UP000014760">
    <property type="component" value="Unassembled WGS sequence"/>
</dbReference>
<evidence type="ECO:0000256" key="1">
    <source>
        <dbReference type="ARBA" id="ARBA00022723"/>
    </source>
</evidence>
<dbReference type="HOGENOM" id="CLU_052891_1_0_1"/>
<dbReference type="GO" id="GO:0046872">
    <property type="term" value="F:metal ion binding"/>
    <property type="evidence" value="ECO:0007669"/>
    <property type="project" value="UniProtKB-KW"/>
</dbReference>
<protein>
    <recommendedName>
        <fullName evidence="7">Sulfatase N-terminal domain-containing protein</fullName>
    </recommendedName>
</protein>
<gene>
    <name evidence="4" type="ORF">CAPTEDRAFT_194056</name>
</gene>
<keyword evidence="6" id="KW-1185">Reference proteome</keyword>